<feature type="region of interest" description="Disordered" evidence="1">
    <location>
        <begin position="1"/>
        <end position="35"/>
    </location>
</feature>
<dbReference type="SUPFAM" id="SSF52540">
    <property type="entry name" value="P-loop containing nucleoside triphosphate hydrolases"/>
    <property type="match status" value="1"/>
</dbReference>
<evidence type="ECO:0000256" key="1">
    <source>
        <dbReference type="SAM" id="MobiDB-lite"/>
    </source>
</evidence>
<dbReference type="Proteomes" id="UP000264310">
    <property type="component" value="Unassembled WGS sequence"/>
</dbReference>
<comment type="caution">
    <text evidence="2">The sequence shown here is derived from an EMBL/GenBank/DDBJ whole genome shotgun (WGS) entry which is preliminary data.</text>
</comment>
<dbReference type="Gene3D" id="3.40.50.300">
    <property type="entry name" value="P-loop containing nucleotide triphosphate hydrolases"/>
    <property type="match status" value="1"/>
</dbReference>
<sequence length="282" mass="30810">MDDVPMSDVSRQNDRTDALASSGQAGAGERKPVDQSARLAVETGPGHGFWKAIEDMANVKMDGPMEDRSEAGTSFELPQLNAHTEGEVEIERVGVNDLAFAAREMNIKRLVLVTPFEDERSAESVLELSRRLTEDSHPVVLLDLEGHSAPGSWLDRDLHGEGWIDLLGGGREVGEIIHRDEASRLHYVPSGGLDAVALEPEQLEALDVYLEAFDEAYAMIVLHTPLAALDRIEGLNDGETAIILAAEESRQDEIADVARTLANALRTDVLHLLTDSDPRLLH</sequence>
<dbReference type="EMBL" id="QURL01000007">
    <property type="protein sequence ID" value="RFC62452.1"/>
    <property type="molecule type" value="Genomic_DNA"/>
</dbReference>
<dbReference type="AlphaFoldDB" id="A0A371WZR1"/>
<accession>A0A371WZR1</accession>
<dbReference type="InterPro" id="IPR027417">
    <property type="entry name" value="P-loop_NTPase"/>
</dbReference>
<reference evidence="2 3" key="1">
    <citation type="submission" date="2018-08" db="EMBL/GenBank/DDBJ databases">
        <title>Fulvimarina sp. 85, whole genome shotgun sequence.</title>
        <authorList>
            <person name="Tuo L."/>
        </authorList>
    </citation>
    <scope>NUCLEOTIDE SEQUENCE [LARGE SCALE GENOMIC DNA]</scope>
    <source>
        <strain evidence="2 3">85</strain>
    </source>
</reference>
<gene>
    <name evidence="2" type="ORF">DYI37_16660</name>
</gene>
<protein>
    <submittedName>
        <fullName evidence="2">Uncharacterized protein</fullName>
    </submittedName>
</protein>
<evidence type="ECO:0000313" key="2">
    <source>
        <dbReference type="EMBL" id="RFC62452.1"/>
    </source>
</evidence>
<evidence type="ECO:0000313" key="3">
    <source>
        <dbReference type="Proteomes" id="UP000264310"/>
    </source>
</evidence>
<proteinExistence type="predicted"/>
<name>A0A371WZR1_9HYPH</name>
<keyword evidence="3" id="KW-1185">Reference proteome</keyword>
<organism evidence="2 3">
    <name type="scientific">Fulvimarina endophytica</name>
    <dbReference type="NCBI Taxonomy" id="2293836"/>
    <lineage>
        <taxon>Bacteria</taxon>
        <taxon>Pseudomonadati</taxon>
        <taxon>Pseudomonadota</taxon>
        <taxon>Alphaproteobacteria</taxon>
        <taxon>Hyphomicrobiales</taxon>
        <taxon>Aurantimonadaceae</taxon>
        <taxon>Fulvimarina</taxon>
    </lineage>
</organism>